<dbReference type="SUPFAM" id="SSF52283">
    <property type="entry name" value="Formate/glycerate dehydrogenase catalytic domain-like"/>
    <property type="match status" value="1"/>
</dbReference>
<dbReference type="CDD" id="cd12183">
    <property type="entry name" value="LDH_like_2"/>
    <property type="match status" value="1"/>
</dbReference>
<evidence type="ECO:0000259" key="6">
    <source>
        <dbReference type="Pfam" id="PF02826"/>
    </source>
</evidence>
<dbReference type="Pfam" id="PF02826">
    <property type="entry name" value="2-Hacid_dh_C"/>
    <property type="match status" value="1"/>
</dbReference>
<dbReference type="InterPro" id="IPR029753">
    <property type="entry name" value="D-isomer_DH_CS"/>
</dbReference>
<evidence type="ECO:0000256" key="3">
    <source>
        <dbReference type="ARBA" id="ARBA00023027"/>
    </source>
</evidence>
<dbReference type="PROSITE" id="PS00065">
    <property type="entry name" value="D_2_HYDROXYACID_DH_1"/>
    <property type="match status" value="1"/>
</dbReference>
<dbReference type="InterPro" id="IPR058205">
    <property type="entry name" value="D-LDH-like"/>
</dbReference>
<accession>A0A858RFS4</accession>
<comment type="similarity">
    <text evidence="1 4">Belongs to the D-isomer specific 2-hydroxyacid dehydrogenase family.</text>
</comment>
<dbReference type="RefSeq" id="WP_169454010.1">
    <property type="nucleotide sequence ID" value="NZ_CP051774.1"/>
</dbReference>
<reference evidence="7 8" key="1">
    <citation type="submission" date="2020-04" db="EMBL/GenBank/DDBJ databases">
        <title>Luteolibacter sp. G-1-1-1 isolated from soil.</title>
        <authorList>
            <person name="Dahal R.H."/>
        </authorList>
    </citation>
    <scope>NUCLEOTIDE SEQUENCE [LARGE SCALE GENOMIC DNA]</scope>
    <source>
        <strain evidence="7 8">G-1-1-1</strain>
    </source>
</reference>
<evidence type="ECO:0000259" key="5">
    <source>
        <dbReference type="Pfam" id="PF00389"/>
    </source>
</evidence>
<evidence type="ECO:0000256" key="1">
    <source>
        <dbReference type="ARBA" id="ARBA00005854"/>
    </source>
</evidence>
<dbReference type="InterPro" id="IPR036291">
    <property type="entry name" value="NAD(P)-bd_dom_sf"/>
</dbReference>
<proteinExistence type="inferred from homology"/>
<gene>
    <name evidence="7" type="ORF">HHL09_07830</name>
</gene>
<evidence type="ECO:0000256" key="2">
    <source>
        <dbReference type="ARBA" id="ARBA00023002"/>
    </source>
</evidence>
<dbReference type="AlphaFoldDB" id="A0A858RFS4"/>
<dbReference type="InterPro" id="IPR006139">
    <property type="entry name" value="D-isomer_2_OHA_DH_cat_dom"/>
</dbReference>
<name>A0A858RFS4_9BACT</name>
<feature type="domain" description="D-isomer specific 2-hydroxyacid dehydrogenase catalytic" evidence="5">
    <location>
        <begin position="6"/>
        <end position="323"/>
    </location>
</feature>
<dbReference type="Gene3D" id="3.40.50.720">
    <property type="entry name" value="NAD(P)-binding Rossmann-like Domain"/>
    <property type="match status" value="2"/>
</dbReference>
<protein>
    <submittedName>
        <fullName evidence="7">2-hydroxyacid dehydrogenase</fullName>
    </submittedName>
</protein>
<evidence type="ECO:0000313" key="7">
    <source>
        <dbReference type="EMBL" id="QJE95697.1"/>
    </source>
</evidence>
<keyword evidence="2 4" id="KW-0560">Oxidoreductase</keyword>
<dbReference type="Proteomes" id="UP000501812">
    <property type="component" value="Chromosome"/>
</dbReference>
<dbReference type="GO" id="GO:0008720">
    <property type="term" value="F:D-lactate dehydrogenase (NAD+) activity"/>
    <property type="evidence" value="ECO:0007669"/>
    <property type="project" value="TreeGrafter"/>
</dbReference>
<dbReference type="GO" id="GO:0051287">
    <property type="term" value="F:NAD binding"/>
    <property type="evidence" value="ECO:0007669"/>
    <property type="project" value="InterPro"/>
</dbReference>
<dbReference type="InterPro" id="IPR006140">
    <property type="entry name" value="D-isomer_DH_NAD-bd"/>
</dbReference>
<dbReference type="PANTHER" id="PTHR43026">
    <property type="entry name" value="2-HYDROXYACID DEHYDROGENASE HOMOLOG 1-RELATED"/>
    <property type="match status" value="1"/>
</dbReference>
<dbReference type="Pfam" id="PF00389">
    <property type="entry name" value="2-Hacid_dh"/>
    <property type="match status" value="1"/>
</dbReference>
<dbReference type="InterPro" id="IPR029752">
    <property type="entry name" value="D-isomer_DH_CS1"/>
</dbReference>
<dbReference type="KEGG" id="luo:HHL09_07830"/>
<sequence length="340" mass="36624">MNRTVVFDTKPYDREQLELASKGSGMEWQFLESRLSVDTAVMAGGASAVCIFVNDHGDRACLEALKALGVGHIALRCAGFNGVDLIAAKELGMSVTRVPAYSPYAVAEHAVALLLALNRKIPRANNRVHDLNFSLNGLVGFDLHGKTAGIVGTGKIGRIAAQILRGFGMRVLAYDPFPSPEWAAVHDIEYTDPRTLATESEVISLHTPLTPETHHMIREETLALMKPGVILVNVSRGALIDTRALIGALKGGRLGGVALDVYEEEEGVFFEDLSGTILHDDDLARLLTFPNVLITAHQAFLTKEALAEIARVTVENLNASSKGLPFLPDTVLVEGARQSP</sequence>
<evidence type="ECO:0000256" key="4">
    <source>
        <dbReference type="RuleBase" id="RU003719"/>
    </source>
</evidence>
<keyword evidence="8" id="KW-1185">Reference proteome</keyword>
<dbReference type="SUPFAM" id="SSF51735">
    <property type="entry name" value="NAD(P)-binding Rossmann-fold domains"/>
    <property type="match status" value="1"/>
</dbReference>
<dbReference type="PROSITE" id="PS00671">
    <property type="entry name" value="D_2_HYDROXYACID_DH_3"/>
    <property type="match status" value="1"/>
</dbReference>
<dbReference type="EMBL" id="CP051774">
    <property type="protein sequence ID" value="QJE95697.1"/>
    <property type="molecule type" value="Genomic_DNA"/>
</dbReference>
<feature type="domain" description="D-isomer specific 2-hydroxyacid dehydrogenase NAD-binding" evidence="6">
    <location>
        <begin position="111"/>
        <end position="299"/>
    </location>
</feature>
<evidence type="ECO:0000313" key="8">
    <source>
        <dbReference type="Proteomes" id="UP000501812"/>
    </source>
</evidence>
<organism evidence="7 8">
    <name type="scientific">Luteolibacter luteus</name>
    <dbReference type="NCBI Taxonomy" id="2728835"/>
    <lineage>
        <taxon>Bacteria</taxon>
        <taxon>Pseudomonadati</taxon>
        <taxon>Verrucomicrobiota</taxon>
        <taxon>Verrucomicrobiia</taxon>
        <taxon>Verrucomicrobiales</taxon>
        <taxon>Verrucomicrobiaceae</taxon>
        <taxon>Luteolibacter</taxon>
    </lineage>
</organism>
<keyword evidence="3" id="KW-0520">NAD</keyword>
<dbReference type="PANTHER" id="PTHR43026:SF1">
    <property type="entry name" value="2-HYDROXYACID DEHYDROGENASE HOMOLOG 1-RELATED"/>
    <property type="match status" value="1"/>
</dbReference>